<organism evidence="1 2">
    <name type="scientific">Actinokineospora iranica</name>
    <dbReference type="NCBI Taxonomy" id="1271860"/>
    <lineage>
        <taxon>Bacteria</taxon>
        <taxon>Bacillati</taxon>
        <taxon>Actinomycetota</taxon>
        <taxon>Actinomycetes</taxon>
        <taxon>Pseudonocardiales</taxon>
        <taxon>Pseudonocardiaceae</taxon>
        <taxon>Actinokineospora</taxon>
    </lineage>
</organism>
<dbReference type="Proteomes" id="UP000199501">
    <property type="component" value="Unassembled WGS sequence"/>
</dbReference>
<evidence type="ECO:0000313" key="2">
    <source>
        <dbReference type="Proteomes" id="UP000199501"/>
    </source>
</evidence>
<gene>
    <name evidence="1" type="ORF">SAMN05216174_1192</name>
</gene>
<protein>
    <submittedName>
        <fullName evidence="1">Uncharacterized protein</fullName>
    </submittedName>
</protein>
<reference evidence="2" key="1">
    <citation type="submission" date="2016-10" db="EMBL/GenBank/DDBJ databases">
        <authorList>
            <person name="Varghese N."/>
            <person name="Submissions S."/>
        </authorList>
    </citation>
    <scope>NUCLEOTIDE SEQUENCE [LARGE SCALE GENOMIC DNA]</scope>
    <source>
        <strain evidence="2">IBRC-M 10403</strain>
    </source>
</reference>
<name>A0A1G6XWR3_9PSEU</name>
<dbReference type="EMBL" id="FMZZ01000019">
    <property type="protein sequence ID" value="SDD81806.1"/>
    <property type="molecule type" value="Genomic_DNA"/>
</dbReference>
<accession>A0A1G6XWR3</accession>
<sequence length="99" mass="10125">MAAVGLASSLEHRPGASVLLAARTLGVVAGARVVRRVRGSRPALIPFSTGSSEMIFIGPVVDFTSLTVAREGVLGTIGCVVAGFVWHQGRSAVPKEAVA</sequence>
<evidence type="ECO:0000313" key="1">
    <source>
        <dbReference type="EMBL" id="SDD81806.1"/>
    </source>
</evidence>
<proteinExistence type="predicted"/>
<keyword evidence="2" id="KW-1185">Reference proteome</keyword>
<dbReference type="AlphaFoldDB" id="A0A1G6XWR3"/>